<keyword evidence="1" id="KW-0812">Transmembrane</keyword>
<reference evidence="2" key="1">
    <citation type="submission" date="2020-07" db="EMBL/GenBank/DDBJ databases">
        <title>Multicomponent nature underlies the extraordinary mechanical properties of spider dragline silk.</title>
        <authorList>
            <person name="Kono N."/>
            <person name="Nakamura H."/>
            <person name="Mori M."/>
            <person name="Yoshida Y."/>
            <person name="Ohtoshi R."/>
            <person name="Malay A.D."/>
            <person name="Moran D.A.P."/>
            <person name="Tomita M."/>
            <person name="Numata K."/>
            <person name="Arakawa K."/>
        </authorList>
    </citation>
    <scope>NUCLEOTIDE SEQUENCE</scope>
</reference>
<keyword evidence="3" id="KW-1185">Reference proteome</keyword>
<gene>
    <name evidence="2" type="ORF">TNCT_640791</name>
</gene>
<dbReference type="EMBL" id="BMAO01009428">
    <property type="protein sequence ID" value="GFR30843.1"/>
    <property type="molecule type" value="Genomic_DNA"/>
</dbReference>
<evidence type="ECO:0000256" key="1">
    <source>
        <dbReference type="SAM" id="Phobius"/>
    </source>
</evidence>
<dbReference type="AlphaFoldDB" id="A0A8X6HWB2"/>
<accession>A0A8X6HWB2</accession>
<proteinExistence type="predicted"/>
<evidence type="ECO:0000313" key="3">
    <source>
        <dbReference type="Proteomes" id="UP000887116"/>
    </source>
</evidence>
<evidence type="ECO:0000313" key="2">
    <source>
        <dbReference type="EMBL" id="GFR30843.1"/>
    </source>
</evidence>
<keyword evidence="1" id="KW-1133">Transmembrane helix</keyword>
<organism evidence="2 3">
    <name type="scientific">Trichonephila clavata</name>
    <name type="common">Joro spider</name>
    <name type="synonym">Nephila clavata</name>
    <dbReference type="NCBI Taxonomy" id="2740835"/>
    <lineage>
        <taxon>Eukaryota</taxon>
        <taxon>Metazoa</taxon>
        <taxon>Ecdysozoa</taxon>
        <taxon>Arthropoda</taxon>
        <taxon>Chelicerata</taxon>
        <taxon>Arachnida</taxon>
        <taxon>Araneae</taxon>
        <taxon>Araneomorphae</taxon>
        <taxon>Entelegynae</taxon>
        <taxon>Araneoidea</taxon>
        <taxon>Nephilidae</taxon>
        <taxon>Trichonephila</taxon>
    </lineage>
</organism>
<name>A0A8X6HWB2_TRICU</name>
<dbReference type="Proteomes" id="UP000887116">
    <property type="component" value="Unassembled WGS sequence"/>
</dbReference>
<comment type="caution">
    <text evidence="2">The sequence shown here is derived from an EMBL/GenBank/DDBJ whole genome shotgun (WGS) entry which is preliminary data.</text>
</comment>
<sequence length="100" mass="11313">MTGVEALAIVGTLHSEYGWIAHRSSRTADWAISYKVNAIDCPCEMSSRSGFVYNTSLRKHVQHCKVNIDRHSLISFELAILYVSLLIEIWLLVNKMANMS</sequence>
<keyword evidence="1" id="KW-0472">Membrane</keyword>
<protein>
    <submittedName>
        <fullName evidence="2">Uncharacterized protein</fullName>
    </submittedName>
</protein>
<dbReference type="OrthoDB" id="10324925at2759"/>
<feature type="transmembrane region" description="Helical" evidence="1">
    <location>
        <begin position="73"/>
        <end position="93"/>
    </location>
</feature>